<gene>
    <name evidence="1" type="ORF">GCM10016455_12070</name>
</gene>
<dbReference type="SUPFAM" id="SSF53335">
    <property type="entry name" value="S-adenosyl-L-methionine-dependent methyltransferases"/>
    <property type="match status" value="1"/>
</dbReference>
<dbReference type="Gene3D" id="3.40.50.150">
    <property type="entry name" value="Vaccinia Virus protein VP39"/>
    <property type="match status" value="1"/>
</dbReference>
<accession>A0ABQ3ISP2</accession>
<name>A0ABQ3ISP2_9RHOB</name>
<dbReference type="EMBL" id="BNCH01000002">
    <property type="protein sequence ID" value="GHE93477.1"/>
    <property type="molecule type" value="Genomic_DNA"/>
</dbReference>
<dbReference type="Pfam" id="PF13578">
    <property type="entry name" value="Methyltransf_24"/>
    <property type="match status" value="1"/>
</dbReference>
<evidence type="ECO:0000313" key="2">
    <source>
        <dbReference type="Proteomes" id="UP000609802"/>
    </source>
</evidence>
<evidence type="ECO:0008006" key="3">
    <source>
        <dbReference type="Google" id="ProtNLM"/>
    </source>
</evidence>
<organism evidence="1 2">
    <name type="scientific">Aliiroseovarius zhejiangensis</name>
    <dbReference type="NCBI Taxonomy" id="1632025"/>
    <lineage>
        <taxon>Bacteria</taxon>
        <taxon>Pseudomonadati</taxon>
        <taxon>Pseudomonadota</taxon>
        <taxon>Alphaproteobacteria</taxon>
        <taxon>Rhodobacterales</taxon>
        <taxon>Paracoccaceae</taxon>
        <taxon>Aliiroseovarius</taxon>
    </lineage>
</organism>
<keyword evidence="2" id="KW-1185">Reference proteome</keyword>
<reference evidence="2" key="1">
    <citation type="journal article" date="2019" name="Int. J. Syst. Evol. Microbiol.">
        <title>The Global Catalogue of Microorganisms (GCM) 10K type strain sequencing project: providing services to taxonomists for standard genome sequencing and annotation.</title>
        <authorList>
            <consortium name="The Broad Institute Genomics Platform"/>
            <consortium name="The Broad Institute Genome Sequencing Center for Infectious Disease"/>
            <person name="Wu L."/>
            <person name="Ma J."/>
        </authorList>
    </citation>
    <scope>NUCLEOTIDE SEQUENCE [LARGE SCALE GENOMIC DNA]</scope>
    <source>
        <strain evidence="2">KCTC 42443</strain>
    </source>
</reference>
<proteinExistence type="predicted"/>
<protein>
    <recommendedName>
        <fullName evidence="3">Class I SAM-dependent methyltransferase</fullName>
    </recommendedName>
</protein>
<dbReference type="RefSeq" id="WP_191285585.1">
    <property type="nucleotide sequence ID" value="NZ_BNCH01000002.1"/>
</dbReference>
<evidence type="ECO:0000313" key="1">
    <source>
        <dbReference type="EMBL" id="GHE93477.1"/>
    </source>
</evidence>
<dbReference type="InterPro" id="IPR029063">
    <property type="entry name" value="SAM-dependent_MTases_sf"/>
</dbReference>
<dbReference type="Proteomes" id="UP000609802">
    <property type="component" value="Unassembled WGS sequence"/>
</dbReference>
<comment type="caution">
    <text evidence="1">The sequence shown here is derived from an EMBL/GenBank/DDBJ whole genome shotgun (WGS) entry which is preliminary data.</text>
</comment>
<sequence length="221" mass="24656">MARRIAVPNDLSVDARKATLKVSGAAAPFPQTELWRLDKRRYILETLAKGSVGAEIGVFRGHFADVILDTVKPSHFYMIDPWTLLGDWFGWGNGKYVSNGALTTRMAKDEACLRAANHPGTQTTVIEGFFPDCAPLIDHKLDWAYLDASHGFQETLAELRALARLVKRDGAILGDDWRPDPTSHQHGVFRAVQKFVAETNWQIVTCGPAGQWMIKRKARRG</sequence>